<evidence type="ECO:0000259" key="12">
    <source>
        <dbReference type="Pfam" id="PF14842"/>
    </source>
</evidence>
<dbReference type="InterPro" id="IPR011002">
    <property type="entry name" value="FliG_a-hlx"/>
</dbReference>
<dbReference type="Pfam" id="PF01706">
    <property type="entry name" value="FliG_C"/>
    <property type="match status" value="1"/>
</dbReference>
<dbReference type="Pfam" id="PF14841">
    <property type="entry name" value="FliG_M"/>
    <property type="match status" value="1"/>
</dbReference>
<keyword evidence="5" id="KW-1003">Cell membrane</keyword>
<evidence type="ECO:0000256" key="4">
    <source>
        <dbReference type="ARBA" id="ARBA00021870"/>
    </source>
</evidence>
<comment type="caution">
    <text evidence="13">The sequence shown here is derived from an EMBL/GenBank/DDBJ whole genome shotgun (WGS) entry which is preliminary data.</text>
</comment>
<comment type="similarity">
    <text evidence="3">Belongs to the FliG family.</text>
</comment>
<sequence>MSDTAVVRAALSGTQKVAVVLMSMDQTAAAEVMKQFSEVEAEEIIGEIVKLRRVESEVADQVMTEYLDLTIKGGWSSRGGKDFATTLLEASFGAERAGDLMTRVASNMAGKAFEFLDSVDSGQVVTLLDGELPQTIALVLAHMRPDHAAPVLAALDDRERSEVAQCIGMMGTAIPESVRVVADTLKVRAGAVVSSGESMEVVGGVQPLVEIINRADIATEKALLERLDEIDPELADDIRSRMLTFADIVKLERRDVQQVLRGIDTAVLAIAMKGTTEAVIEIIKTNLSERNRELLDDETKNLGPVRASQVEEARAEVVRAIRDLEAQGSITVQRGDEDEYVQ</sequence>
<reference evidence="13 14" key="1">
    <citation type="submission" date="2024-06" db="EMBL/GenBank/DDBJ databases">
        <title>Sorghum-associated microbial communities from plants grown in Nebraska, USA.</title>
        <authorList>
            <person name="Schachtman D."/>
        </authorList>
    </citation>
    <scope>NUCLEOTIDE SEQUENCE [LARGE SCALE GENOMIC DNA]</scope>
    <source>
        <strain evidence="13 14">2857</strain>
    </source>
</reference>
<evidence type="ECO:0000313" key="13">
    <source>
        <dbReference type="EMBL" id="MET4584003.1"/>
    </source>
</evidence>
<protein>
    <recommendedName>
        <fullName evidence="4">Flagellar motor switch protein FliG</fullName>
    </recommendedName>
</protein>
<evidence type="ECO:0000256" key="7">
    <source>
        <dbReference type="ARBA" id="ARBA00022779"/>
    </source>
</evidence>
<comment type="subcellular location">
    <subcellularLocation>
        <location evidence="1">Bacterial flagellum basal body</location>
    </subcellularLocation>
    <subcellularLocation>
        <location evidence="2">Cell membrane</location>
        <topology evidence="2">Peripheral membrane protein</topology>
        <orientation evidence="2">Cytoplasmic side</orientation>
    </subcellularLocation>
</comment>
<keyword evidence="13" id="KW-0282">Flagellum</keyword>
<dbReference type="InterPro" id="IPR032779">
    <property type="entry name" value="FliG_M"/>
</dbReference>
<organism evidence="13 14">
    <name type="scientific">Conyzicola nivalis</name>
    <dbReference type="NCBI Taxonomy" id="1477021"/>
    <lineage>
        <taxon>Bacteria</taxon>
        <taxon>Bacillati</taxon>
        <taxon>Actinomycetota</taxon>
        <taxon>Actinomycetes</taxon>
        <taxon>Micrococcales</taxon>
        <taxon>Microbacteriaceae</taxon>
        <taxon>Conyzicola</taxon>
    </lineage>
</organism>
<evidence type="ECO:0000256" key="6">
    <source>
        <dbReference type="ARBA" id="ARBA00022500"/>
    </source>
</evidence>
<evidence type="ECO:0000256" key="8">
    <source>
        <dbReference type="ARBA" id="ARBA00023136"/>
    </source>
</evidence>
<dbReference type="PRINTS" id="PR00954">
    <property type="entry name" value="FLGMOTORFLIG"/>
</dbReference>
<evidence type="ECO:0000259" key="11">
    <source>
        <dbReference type="Pfam" id="PF14841"/>
    </source>
</evidence>
<evidence type="ECO:0000256" key="5">
    <source>
        <dbReference type="ARBA" id="ARBA00022475"/>
    </source>
</evidence>
<dbReference type="Gene3D" id="1.10.220.30">
    <property type="match status" value="3"/>
</dbReference>
<evidence type="ECO:0000256" key="2">
    <source>
        <dbReference type="ARBA" id="ARBA00004413"/>
    </source>
</evidence>
<keyword evidence="13" id="KW-0966">Cell projection</keyword>
<dbReference type="Pfam" id="PF14842">
    <property type="entry name" value="FliG_N"/>
    <property type="match status" value="1"/>
</dbReference>
<accession>A0ABV2QSF4</accession>
<dbReference type="EMBL" id="JBEPSJ010000005">
    <property type="protein sequence ID" value="MET4584003.1"/>
    <property type="molecule type" value="Genomic_DNA"/>
</dbReference>
<keyword evidence="7" id="KW-0283">Flagellar rotation</keyword>
<evidence type="ECO:0000313" key="14">
    <source>
        <dbReference type="Proteomes" id="UP001549257"/>
    </source>
</evidence>
<keyword evidence="8" id="KW-0472">Membrane</keyword>
<dbReference type="InterPro" id="IPR023087">
    <property type="entry name" value="Flg_Motor_Flig_C"/>
</dbReference>
<name>A0ABV2QSF4_9MICO</name>
<feature type="domain" description="Flagellar motor switch protein FliG C-terminal" evidence="10">
    <location>
        <begin position="225"/>
        <end position="331"/>
    </location>
</feature>
<dbReference type="SUPFAM" id="SSF48029">
    <property type="entry name" value="FliG"/>
    <property type="match status" value="2"/>
</dbReference>
<dbReference type="PANTHER" id="PTHR30534:SF0">
    <property type="entry name" value="FLAGELLAR MOTOR SWITCH PROTEIN FLIG"/>
    <property type="match status" value="1"/>
</dbReference>
<keyword evidence="13" id="KW-0969">Cilium</keyword>
<dbReference type="Proteomes" id="UP001549257">
    <property type="component" value="Unassembled WGS sequence"/>
</dbReference>
<dbReference type="InterPro" id="IPR028263">
    <property type="entry name" value="FliG_N"/>
</dbReference>
<evidence type="ECO:0000259" key="10">
    <source>
        <dbReference type="Pfam" id="PF01706"/>
    </source>
</evidence>
<dbReference type="NCBIfam" id="TIGR00207">
    <property type="entry name" value="fliG"/>
    <property type="match status" value="1"/>
</dbReference>
<gene>
    <name evidence="13" type="ORF">ABIE21_003534</name>
</gene>
<keyword evidence="6" id="KW-0145">Chemotaxis</keyword>
<keyword evidence="14" id="KW-1185">Reference proteome</keyword>
<dbReference type="InterPro" id="IPR000090">
    <property type="entry name" value="Flg_Motor_Flig"/>
</dbReference>
<dbReference type="PANTHER" id="PTHR30534">
    <property type="entry name" value="FLAGELLAR MOTOR SWITCH PROTEIN FLIG"/>
    <property type="match status" value="1"/>
</dbReference>
<feature type="domain" description="Flagellar motor switch protein FliG N-terminal" evidence="12">
    <location>
        <begin position="11"/>
        <end position="112"/>
    </location>
</feature>
<dbReference type="RefSeq" id="WP_354026163.1">
    <property type="nucleotide sequence ID" value="NZ_JBEPSJ010000005.1"/>
</dbReference>
<feature type="domain" description="Flagellar motor switch protein FliG middle" evidence="11">
    <location>
        <begin position="123"/>
        <end position="194"/>
    </location>
</feature>
<proteinExistence type="inferred from homology"/>
<evidence type="ECO:0000256" key="1">
    <source>
        <dbReference type="ARBA" id="ARBA00004117"/>
    </source>
</evidence>
<keyword evidence="9" id="KW-0975">Bacterial flagellum</keyword>
<evidence type="ECO:0000256" key="3">
    <source>
        <dbReference type="ARBA" id="ARBA00010299"/>
    </source>
</evidence>
<evidence type="ECO:0000256" key="9">
    <source>
        <dbReference type="ARBA" id="ARBA00023143"/>
    </source>
</evidence>